<evidence type="ECO:0000313" key="1">
    <source>
        <dbReference type="EMBL" id="KAI9899748.1"/>
    </source>
</evidence>
<name>A0ACC0V1I1_9HYPO</name>
<keyword evidence="2" id="KW-1185">Reference proteome</keyword>
<reference evidence="1" key="1">
    <citation type="submission" date="2022-10" db="EMBL/GenBank/DDBJ databases">
        <title>Complete Genome of Trichothecium roseum strain YXFP-22015, a Plant Pathogen Isolated from Citrus.</title>
        <authorList>
            <person name="Wang Y."/>
            <person name="Zhu L."/>
        </authorList>
    </citation>
    <scope>NUCLEOTIDE SEQUENCE</scope>
    <source>
        <strain evidence="1">YXFP-22015</strain>
    </source>
</reference>
<proteinExistence type="predicted"/>
<evidence type="ECO:0000313" key="2">
    <source>
        <dbReference type="Proteomes" id="UP001163324"/>
    </source>
</evidence>
<dbReference type="EMBL" id="CM047944">
    <property type="protein sequence ID" value="KAI9899748.1"/>
    <property type="molecule type" value="Genomic_DNA"/>
</dbReference>
<comment type="caution">
    <text evidence="1">The sequence shown here is derived from an EMBL/GenBank/DDBJ whole genome shotgun (WGS) entry which is preliminary data.</text>
</comment>
<dbReference type="Proteomes" id="UP001163324">
    <property type="component" value="Chromosome 5"/>
</dbReference>
<sequence length="352" mass="40319">MEGEELELQPLVRRTSSCGSASGSQTPSIREGLENCVFFYDGSEPIDSLLPAWNVGRSQDPAHLECDVESNIWQELNPGSLREIEFYRQRVTSEIEILPNPLHSRMNQGFRVMVDERIRFHLDTTGRKLLIKPLPRFLLDRRFWSEALFSDDDPDDNERECRERLFEIALGLLFSYAGLIRYESDFHIAMENRLLPQDMTWLTWRSFITGLDMECIYGKMHPWFCHDEMRHLVSRTFFGRLRKLPLGLSEILQGLGGMAIYATLVLAALQTGLSTELLGGNATFNKVSYSFVIVGLVYLAWFGVLLCFIVVCFMMGWVLYPTFDRPPVTKAHLWRPFRLTSVEVGQGATGSA</sequence>
<organism evidence="1 2">
    <name type="scientific">Trichothecium roseum</name>
    <dbReference type="NCBI Taxonomy" id="47278"/>
    <lineage>
        <taxon>Eukaryota</taxon>
        <taxon>Fungi</taxon>
        <taxon>Dikarya</taxon>
        <taxon>Ascomycota</taxon>
        <taxon>Pezizomycotina</taxon>
        <taxon>Sordariomycetes</taxon>
        <taxon>Hypocreomycetidae</taxon>
        <taxon>Hypocreales</taxon>
        <taxon>Hypocreales incertae sedis</taxon>
        <taxon>Trichothecium</taxon>
    </lineage>
</organism>
<accession>A0ACC0V1I1</accession>
<gene>
    <name evidence="1" type="ORF">N3K66_006209</name>
</gene>
<protein>
    <submittedName>
        <fullName evidence="1">Uncharacterized protein</fullName>
    </submittedName>
</protein>